<dbReference type="Gene3D" id="3.20.20.150">
    <property type="entry name" value="Divalent-metal-dependent TIM barrel enzymes"/>
    <property type="match status" value="1"/>
</dbReference>
<reference evidence="2" key="1">
    <citation type="journal article" date="2020" name="Int. J. Syst. Evol. Microbiol.">
        <title>Aquipluma nitroreducens gen. nov. sp. nov., a novel facultatively anaerobic bacterium isolated from a freshwater lake.</title>
        <authorList>
            <person name="Watanabe M."/>
            <person name="Kojima H."/>
            <person name="Fukui M."/>
        </authorList>
    </citation>
    <scope>NUCLEOTIDE SEQUENCE</scope>
    <source>
        <strain evidence="2">MeG22</strain>
    </source>
</reference>
<dbReference type="InterPro" id="IPR013022">
    <property type="entry name" value="Xyl_isomerase-like_TIM-brl"/>
</dbReference>
<evidence type="ECO:0000313" key="3">
    <source>
        <dbReference type="Proteomes" id="UP001193389"/>
    </source>
</evidence>
<dbReference type="PANTHER" id="PTHR12110">
    <property type="entry name" value="HYDROXYPYRUVATE ISOMERASE"/>
    <property type="match status" value="1"/>
</dbReference>
<dbReference type="Proteomes" id="UP001193389">
    <property type="component" value="Chromosome"/>
</dbReference>
<accession>A0A5K7SGH7</accession>
<proteinExistence type="predicted"/>
<dbReference type="EMBL" id="AP018694">
    <property type="protein sequence ID" value="BBE20334.1"/>
    <property type="molecule type" value="Genomic_DNA"/>
</dbReference>
<organism evidence="2 3">
    <name type="scientific">Aquipluma nitroreducens</name>
    <dbReference type="NCBI Taxonomy" id="2010828"/>
    <lineage>
        <taxon>Bacteria</taxon>
        <taxon>Pseudomonadati</taxon>
        <taxon>Bacteroidota</taxon>
        <taxon>Bacteroidia</taxon>
        <taxon>Marinilabiliales</taxon>
        <taxon>Prolixibacteraceae</taxon>
        <taxon>Aquipluma</taxon>
    </lineage>
</organism>
<dbReference type="PROSITE" id="PS51318">
    <property type="entry name" value="TAT"/>
    <property type="match status" value="1"/>
</dbReference>
<dbReference type="AlphaFoldDB" id="A0A5K7SGH7"/>
<name>A0A5K7SGH7_9BACT</name>
<gene>
    <name evidence="2" type="ORF">AQPE_4525</name>
</gene>
<dbReference type="KEGG" id="anf:AQPE_4525"/>
<keyword evidence="2" id="KW-0413">Isomerase</keyword>
<protein>
    <submittedName>
        <fullName evidence="2">Sugar phosphate isomerase/epimerase</fullName>
    </submittedName>
</protein>
<dbReference type="InterPro" id="IPR050312">
    <property type="entry name" value="IolE/XylAMocC-like"/>
</dbReference>
<evidence type="ECO:0000313" key="2">
    <source>
        <dbReference type="EMBL" id="BBE20334.1"/>
    </source>
</evidence>
<dbReference type="GO" id="GO:0016853">
    <property type="term" value="F:isomerase activity"/>
    <property type="evidence" value="ECO:0007669"/>
    <property type="project" value="UniProtKB-KW"/>
</dbReference>
<dbReference type="InterPro" id="IPR036237">
    <property type="entry name" value="Xyl_isomerase-like_sf"/>
</dbReference>
<feature type="domain" description="Xylose isomerase-like TIM barrel" evidence="1">
    <location>
        <begin position="63"/>
        <end position="289"/>
    </location>
</feature>
<sequence length="315" mass="35239">MESKRDFLKKISLLTAGGLMTGNFAPVIASAKTAPTIAGKKVIGLQIYSLMKELTENVPEGMKKIKEIGYSTIELAGYGNRKMGQYEVGEYRKIAEDAGLKITSAHVNPPERTYTKDNVAKISDWWKLAVEDHVKLGVGRLIQPGMPTIETHDDAKLVGEVFNNAGEIAKAAGIKWGYHNHNMEFKRIAKPGETLPTGPGAVLRPVGDIVYDLMMEATDPALVFFEMDVYWTVMGQMDPLDYFEKYPTRIQVLHIKDRSVLGQSGMMNFENIFKKAYSIGINEFYVEIEKIKTNMTQFEGVKGCFDYLNNASFVK</sequence>
<evidence type="ECO:0000259" key="1">
    <source>
        <dbReference type="Pfam" id="PF01261"/>
    </source>
</evidence>
<dbReference type="InterPro" id="IPR006311">
    <property type="entry name" value="TAT_signal"/>
</dbReference>
<keyword evidence="3" id="KW-1185">Reference proteome</keyword>
<dbReference type="PANTHER" id="PTHR12110:SF41">
    <property type="entry name" value="INOSOSE DEHYDRATASE"/>
    <property type="match status" value="1"/>
</dbReference>
<dbReference type="Pfam" id="PF01261">
    <property type="entry name" value="AP_endonuc_2"/>
    <property type="match status" value="1"/>
</dbReference>
<dbReference type="SUPFAM" id="SSF51658">
    <property type="entry name" value="Xylose isomerase-like"/>
    <property type="match status" value="1"/>
</dbReference>